<proteinExistence type="predicted"/>
<evidence type="ECO:0000313" key="2">
    <source>
        <dbReference type="EMBL" id="KAK9126177.1"/>
    </source>
</evidence>
<keyword evidence="3" id="KW-1185">Reference proteome</keyword>
<protein>
    <submittedName>
        <fullName evidence="2">Uncharacterized protein</fullName>
    </submittedName>
</protein>
<feature type="region of interest" description="Disordered" evidence="1">
    <location>
        <begin position="1"/>
        <end position="22"/>
    </location>
</feature>
<evidence type="ECO:0000256" key="1">
    <source>
        <dbReference type="SAM" id="MobiDB-lite"/>
    </source>
</evidence>
<comment type="caution">
    <text evidence="2">The sequence shown here is derived from an EMBL/GenBank/DDBJ whole genome shotgun (WGS) entry which is preliminary data.</text>
</comment>
<gene>
    <name evidence="2" type="ORF">Scep_015023</name>
</gene>
<feature type="compositionally biased region" description="Gly residues" evidence="1">
    <location>
        <begin position="1"/>
        <end position="19"/>
    </location>
</feature>
<dbReference type="AlphaFoldDB" id="A0AAP0J251"/>
<organism evidence="2 3">
    <name type="scientific">Stephania cephalantha</name>
    <dbReference type="NCBI Taxonomy" id="152367"/>
    <lineage>
        <taxon>Eukaryota</taxon>
        <taxon>Viridiplantae</taxon>
        <taxon>Streptophyta</taxon>
        <taxon>Embryophyta</taxon>
        <taxon>Tracheophyta</taxon>
        <taxon>Spermatophyta</taxon>
        <taxon>Magnoliopsida</taxon>
        <taxon>Ranunculales</taxon>
        <taxon>Menispermaceae</taxon>
        <taxon>Menispermoideae</taxon>
        <taxon>Cissampelideae</taxon>
        <taxon>Stephania</taxon>
    </lineage>
</organism>
<evidence type="ECO:0000313" key="3">
    <source>
        <dbReference type="Proteomes" id="UP001419268"/>
    </source>
</evidence>
<name>A0AAP0J251_9MAGN</name>
<sequence length="140" mass="14352">MCVRAAGGGRGNGSRGGSGTTMTMDSAAAVRRGVRRMKGGGEAAGFSGSRLGVEELVGLGTGIRELLGRGLRLLPRISWLRVHDALDCSTCDPTLSEWRPKLALGARVGESADLASAARDLVSGQLDATTGGNLVTRSTI</sequence>
<dbReference type="EMBL" id="JBBNAG010000006">
    <property type="protein sequence ID" value="KAK9126177.1"/>
    <property type="molecule type" value="Genomic_DNA"/>
</dbReference>
<accession>A0AAP0J251</accession>
<dbReference type="Proteomes" id="UP001419268">
    <property type="component" value="Unassembled WGS sequence"/>
</dbReference>
<reference evidence="2 3" key="1">
    <citation type="submission" date="2024-01" db="EMBL/GenBank/DDBJ databases">
        <title>Genome assemblies of Stephania.</title>
        <authorList>
            <person name="Yang L."/>
        </authorList>
    </citation>
    <scope>NUCLEOTIDE SEQUENCE [LARGE SCALE GENOMIC DNA]</scope>
    <source>
        <strain evidence="2">JXDWG</strain>
        <tissue evidence="2">Leaf</tissue>
    </source>
</reference>